<dbReference type="InterPro" id="IPR001828">
    <property type="entry name" value="ANF_lig-bd_rcpt"/>
</dbReference>
<dbReference type="EMBL" id="JAPWTK010000247">
    <property type="protein sequence ID" value="KAJ8944594.1"/>
    <property type="molecule type" value="Genomic_DNA"/>
</dbReference>
<keyword evidence="5" id="KW-0732">Signal</keyword>
<comment type="subcellular location">
    <subcellularLocation>
        <location evidence="15">Postsynaptic cell membrane</location>
        <topology evidence="15">Multi-pass membrane protein</topology>
    </subcellularLocation>
</comment>
<dbReference type="Pfam" id="PF00060">
    <property type="entry name" value="Lig_chan"/>
    <property type="match status" value="1"/>
</dbReference>
<evidence type="ECO:0000256" key="12">
    <source>
        <dbReference type="ARBA" id="ARBA00023257"/>
    </source>
</evidence>
<evidence type="ECO:0000256" key="2">
    <source>
        <dbReference type="ARBA" id="ARBA00022448"/>
    </source>
</evidence>
<evidence type="ECO:0000256" key="13">
    <source>
        <dbReference type="ARBA" id="ARBA00023286"/>
    </source>
</evidence>
<feature type="domain" description="Ionotropic glutamate receptor C-terminal" evidence="17">
    <location>
        <begin position="374"/>
        <end position="571"/>
    </location>
</feature>
<dbReference type="Gene3D" id="3.40.190.10">
    <property type="entry name" value="Periplasmic binding protein-like II"/>
    <property type="match status" value="1"/>
</dbReference>
<evidence type="ECO:0000256" key="14">
    <source>
        <dbReference type="ARBA" id="ARBA00023303"/>
    </source>
</evidence>
<evidence type="ECO:0000256" key="11">
    <source>
        <dbReference type="ARBA" id="ARBA00023180"/>
    </source>
</evidence>
<keyword evidence="13" id="KW-1071">Ligand-gated ion channel</keyword>
<dbReference type="GO" id="GO:0022824">
    <property type="term" value="F:transmitter-gated monoatomic ion channel activity"/>
    <property type="evidence" value="ECO:0007669"/>
    <property type="project" value="UniProtKB-ARBA"/>
</dbReference>
<evidence type="ECO:0000256" key="16">
    <source>
        <dbReference type="SAM" id="Phobius"/>
    </source>
</evidence>
<evidence type="ECO:0000259" key="18">
    <source>
        <dbReference type="SMART" id="SM00918"/>
    </source>
</evidence>
<keyword evidence="12" id="KW-0628">Postsynaptic cell membrane</keyword>
<evidence type="ECO:0000256" key="7">
    <source>
        <dbReference type="ARBA" id="ARBA00023018"/>
    </source>
</evidence>
<keyword evidence="7" id="KW-0770">Synapse</keyword>
<keyword evidence="11" id="KW-0325">Glycoprotein</keyword>
<comment type="similarity">
    <text evidence="1">Belongs to the glutamate-gated ion channel (TC 1.A.10.1) family.</text>
</comment>
<keyword evidence="8" id="KW-0406">Ion transport</keyword>
<keyword evidence="14" id="KW-0407">Ion channel</keyword>
<dbReference type="CDD" id="cd06382">
    <property type="entry name" value="PBP1_iGluR_Kainate"/>
    <property type="match status" value="1"/>
</dbReference>
<evidence type="ECO:0000256" key="5">
    <source>
        <dbReference type="ARBA" id="ARBA00022729"/>
    </source>
</evidence>
<evidence type="ECO:0000256" key="1">
    <source>
        <dbReference type="ARBA" id="ARBA00008685"/>
    </source>
</evidence>
<evidence type="ECO:0000259" key="17">
    <source>
        <dbReference type="SMART" id="SM00079"/>
    </source>
</evidence>
<dbReference type="SMART" id="SM00918">
    <property type="entry name" value="Lig_chan-Glu_bd"/>
    <property type="match status" value="1"/>
</dbReference>
<accession>A0AAV8Y0P7</accession>
<evidence type="ECO:0000313" key="20">
    <source>
        <dbReference type="Proteomes" id="UP001162162"/>
    </source>
</evidence>
<evidence type="ECO:0000256" key="3">
    <source>
        <dbReference type="ARBA" id="ARBA00022475"/>
    </source>
</evidence>
<organism evidence="19 20">
    <name type="scientific">Aromia moschata</name>
    <dbReference type="NCBI Taxonomy" id="1265417"/>
    <lineage>
        <taxon>Eukaryota</taxon>
        <taxon>Metazoa</taxon>
        <taxon>Ecdysozoa</taxon>
        <taxon>Arthropoda</taxon>
        <taxon>Hexapoda</taxon>
        <taxon>Insecta</taxon>
        <taxon>Pterygota</taxon>
        <taxon>Neoptera</taxon>
        <taxon>Endopterygota</taxon>
        <taxon>Coleoptera</taxon>
        <taxon>Polyphaga</taxon>
        <taxon>Cucujiformia</taxon>
        <taxon>Chrysomeloidea</taxon>
        <taxon>Cerambycidae</taxon>
        <taxon>Cerambycinae</taxon>
        <taxon>Callichromatini</taxon>
        <taxon>Aromia</taxon>
    </lineage>
</organism>
<proteinExistence type="inferred from homology"/>
<feature type="transmembrane region" description="Helical" evidence="16">
    <location>
        <begin position="504"/>
        <end position="522"/>
    </location>
</feature>
<keyword evidence="9 16" id="KW-0472">Membrane</keyword>
<evidence type="ECO:0000313" key="19">
    <source>
        <dbReference type="EMBL" id="KAJ8944594.1"/>
    </source>
</evidence>
<evidence type="ECO:0000256" key="15">
    <source>
        <dbReference type="ARBA" id="ARBA00034104"/>
    </source>
</evidence>
<feature type="domain" description="Ionotropic glutamate receptor L-glutamate and glycine-binding" evidence="18">
    <location>
        <begin position="384"/>
        <end position="448"/>
    </location>
</feature>
<gene>
    <name evidence="19" type="ORF">NQ318_006008</name>
</gene>
<evidence type="ECO:0000256" key="10">
    <source>
        <dbReference type="ARBA" id="ARBA00023170"/>
    </source>
</evidence>
<dbReference type="Pfam" id="PF10613">
    <property type="entry name" value="Lig_chan-Glu_bd"/>
    <property type="match status" value="1"/>
</dbReference>
<dbReference type="InterPro" id="IPR001320">
    <property type="entry name" value="Iontro_rcpt_C"/>
</dbReference>
<dbReference type="AlphaFoldDB" id="A0AAV8Y0P7"/>
<evidence type="ECO:0000256" key="6">
    <source>
        <dbReference type="ARBA" id="ARBA00022989"/>
    </source>
</evidence>
<dbReference type="Gene3D" id="1.10.287.70">
    <property type="match status" value="1"/>
</dbReference>
<dbReference type="Pfam" id="PF01094">
    <property type="entry name" value="ANF_receptor"/>
    <property type="match status" value="1"/>
</dbReference>
<keyword evidence="3" id="KW-1003">Cell membrane</keyword>
<dbReference type="InterPro" id="IPR019594">
    <property type="entry name" value="Glu/Gly-bd"/>
</dbReference>
<keyword evidence="6 16" id="KW-1133">Transmembrane helix</keyword>
<dbReference type="InterPro" id="IPR015683">
    <property type="entry name" value="Ionotropic_Glu_rcpt"/>
</dbReference>
<dbReference type="Gene3D" id="3.40.50.2300">
    <property type="match status" value="2"/>
</dbReference>
<evidence type="ECO:0000256" key="9">
    <source>
        <dbReference type="ARBA" id="ARBA00023136"/>
    </source>
</evidence>
<sequence>MYTQLQVYSTLCNPKSGAIFDAEDEEQRATSIRAFEAAVSDVNNGDYDFQFKPIVTTIDYDNSYQAMTETCSLLENGVIGIFGPLSEENSNVIQSICDLKEIPHIEVRWDDRPQNGTIVSIYPYPDILTRTYINIIDSWKWTDFVILYENNESFQRVGELLKSFSPSKHRIVVRQLGPMEDYRPMLKELWKSGATHFVVDCSIEILGDVLQQAQQIGLMTNLQHYIITNLDLHTLNLVPYQFAETNITGMIFVDLYDEELIRVAKQIRPECEDLAGGKLRLEEALTYDAIMMFAEAIKAASPIKPIGSMSCHDGTEIFSSGTSLINFMRTLEYKGLTGRVKFDITGFRTNFGLDIIELKEETPVDNKDDISNTSFIVITTLTEPYGMEKASSENLQGNDRYEGFAIDLIHELSVMKGFNYTIIIREDKKNGAPDSNGKWTGMLGDLMDEKADLAITDLTITYQREEAVDFTSPFMTLGISILYQKPTKAPPSFFSFADPFAAEVWKLLMVGCVGVSVILFVLGRISPTQWENPYPCIEEPEYLVNQIDLRNSFWFMTGAILQQGSEIELKKQ</sequence>
<keyword evidence="2" id="KW-0813">Transport</keyword>
<dbReference type="SUPFAM" id="SSF53850">
    <property type="entry name" value="Periplasmic binding protein-like II"/>
    <property type="match status" value="1"/>
</dbReference>
<dbReference type="SMART" id="SM00079">
    <property type="entry name" value="PBPe"/>
    <property type="match status" value="1"/>
</dbReference>
<keyword evidence="20" id="KW-1185">Reference proteome</keyword>
<evidence type="ECO:0000256" key="8">
    <source>
        <dbReference type="ARBA" id="ARBA00023065"/>
    </source>
</evidence>
<dbReference type="FunFam" id="3.40.190.10:FF:000001">
    <property type="entry name" value="Glutamate receptor ionotropic, kainate 2"/>
    <property type="match status" value="1"/>
</dbReference>
<name>A0AAV8Y0P7_9CUCU</name>
<protein>
    <submittedName>
        <fullName evidence="19">Uncharacterized protein</fullName>
    </submittedName>
</protein>
<keyword evidence="4 16" id="KW-0812">Transmembrane</keyword>
<evidence type="ECO:0000256" key="4">
    <source>
        <dbReference type="ARBA" id="ARBA00022692"/>
    </source>
</evidence>
<dbReference type="GO" id="GO:0007166">
    <property type="term" value="P:cell surface receptor signaling pathway"/>
    <property type="evidence" value="ECO:0007669"/>
    <property type="project" value="UniProtKB-ARBA"/>
</dbReference>
<dbReference type="Proteomes" id="UP001162162">
    <property type="component" value="Unassembled WGS sequence"/>
</dbReference>
<dbReference type="GO" id="GO:0045211">
    <property type="term" value="C:postsynaptic membrane"/>
    <property type="evidence" value="ECO:0007669"/>
    <property type="project" value="UniProtKB-SubCell"/>
</dbReference>
<dbReference type="SUPFAM" id="SSF53822">
    <property type="entry name" value="Periplasmic binding protein-like I"/>
    <property type="match status" value="1"/>
</dbReference>
<reference evidence="19" key="1">
    <citation type="journal article" date="2023" name="Insect Mol. Biol.">
        <title>Genome sequencing provides insights into the evolution of gene families encoding plant cell wall-degrading enzymes in longhorned beetles.</title>
        <authorList>
            <person name="Shin N.R."/>
            <person name="Okamura Y."/>
            <person name="Kirsch R."/>
            <person name="Pauchet Y."/>
        </authorList>
    </citation>
    <scope>NUCLEOTIDE SEQUENCE</scope>
    <source>
        <strain evidence="19">AMC_N1</strain>
    </source>
</reference>
<keyword evidence="10" id="KW-0675">Receptor</keyword>
<dbReference type="PANTHER" id="PTHR18966">
    <property type="entry name" value="IONOTROPIC GLUTAMATE RECEPTOR"/>
    <property type="match status" value="1"/>
</dbReference>
<dbReference type="InterPro" id="IPR028082">
    <property type="entry name" value="Peripla_BP_I"/>
</dbReference>
<comment type="caution">
    <text evidence="19">The sequence shown here is derived from an EMBL/GenBank/DDBJ whole genome shotgun (WGS) entry which is preliminary data.</text>
</comment>